<keyword evidence="3 10" id="KW-0378">Hydrolase</keyword>
<feature type="binding site" evidence="7">
    <location>
        <position position="150"/>
    </location>
    <ligand>
        <name>substrate</name>
    </ligand>
</feature>
<dbReference type="CDD" id="cd05296">
    <property type="entry name" value="GH4_P_beta_glucosidase"/>
    <property type="match status" value="1"/>
</dbReference>
<dbReference type="GO" id="GO:0046872">
    <property type="term" value="F:metal ion binding"/>
    <property type="evidence" value="ECO:0007669"/>
    <property type="project" value="UniProtKB-KW"/>
</dbReference>
<dbReference type="Pfam" id="PF11975">
    <property type="entry name" value="Glyco_hydro_4C"/>
    <property type="match status" value="1"/>
</dbReference>
<dbReference type="GO" id="GO:0016616">
    <property type="term" value="F:oxidoreductase activity, acting on the CH-OH group of donors, NAD or NADP as acceptor"/>
    <property type="evidence" value="ECO:0007669"/>
    <property type="project" value="InterPro"/>
</dbReference>
<dbReference type="Gene3D" id="3.90.110.10">
    <property type="entry name" value="Lactate dehydrogenase/glycoside hydrolase, family 4, C-terminal"/>
    <property type="match status" value="1"/>
</dbReference>
<dbReference type="GO" id="GO:0005975">
    <property type="term" value="P:carbohydrate metabolic process"/>
    <property type="evidence" value="ECO:0007669"/>
    <property type="project" value="InterPro"/>
</dbReference>
<dbReference type="Proteomes" id="UP000094068">
    <property type="component" value="Unassembled WGS sequence"/>
</dbReference>
<dbReference type="InterPro" id="IPR001088">
    <property type="entry name" value="Glyco_hydro_4"/>
</dbReference>
<organism evidence="12 13">
    <name type="scientific">Enterococcus ureasiticus</name>
    <dbReference type="NCBI Taxonomy" id="903984"/>
    <lineage>
        <taxon>Bacteria</taxon>
        <taxon>Bacillati</taxon>
        <taxon>Bacillota</taxon>
        <taxon>Bacilli</taxon>
        <taxon>Lactobacillales</taxon>
        <taxon>Enterococcaceae</taxon>
        <taxon>Enterococcus</taxon>
    </lineage>
</organism>
<sequence>MDKKLKIVTIGGGSGYTPELVKGFITRYDEMPIDELWLVDVEEGAEKLEIIAKLCQKIIDKSGYPIKLMSTLNRREALKDADFVLTQIRAGQLSSRVKDENIPLKYRFVGQETNGPGELLNAFRTIPVMIDICTEMEALCPDAWLINFANPAGMLAEAVLNHTNWEKMISICNGPLNIEHAIADALGVDRKRVFAEFVGLNHLVFAKRILLDGQEVTAFVVDQLVRGEVKIDNPGVSNWDADFLTGIQAIPMSYLQYYWKTDEVIKAEQQAANNEGSRAVVAKRLEKELFSVYADSDLDDVPGILSQRGGAGYSECACDLILSLHTDKRDVQTVNTRNMRAIDNLALSDVVEVNCLITKAGPIPLTTGKLPDALNGLIQQMKAFEKVACEAAVTGDYQKALVAMTINPLVSSDTKAKEILDEMLIANEEYLPQFDLTQLKIKEVIQ</sequence>
<keyword evidence="2 8" id="KW-0479">Metal-binding</keyword>
<evidence type="ECO:0000313" key="12">
    <source>
        <dbReference type="EMBL" id="OEG14300.1"/>
    </source>
</evidence>
<evidence type="ECO:0000256" key="5">
    <source>
        <dbReference type="ARBA" id="ARBA00023211"/>
    </source>
</evidence>
<dbReference type="PRINTS" id="PR00732">
    <property type="entry name" value="GLHYDRLASE4"/>
</dbReference>
<dbReference type="PANTHER" id="PTHR32092:SF5">
    <property type="entry name" value="6-PHOSPHO-BETA-GLUCOSIDASE"/>
    <property type="match status" value="1"/>
</dbReference>
<dbReference type="InterPro" id="IPR022616">
    <property type="entry name" value="Glyco_hydro_4_C"/>
</dbReference>
<evidence type="ECO:0000256" key="10">
    <source>
        <dbReference type="RuleBase" id="RU361152"/>
    </source>
</evidence>
<keyword evidence="8" id="KW-0533">Nickel</keyword>
<evidence type="ECO:0000256" key="1">
    <source>
        <dbReference type="ARBA" id="ARBA00010141"/>
    </source>
</evidence>
<feature type="domain" description="Glycosyl hydrolase family 4 C-terminal" evidence="11">
    <location>
        <begin position="197"/>
        <end position="410"/>
    </location>
</feature>
<accession>A0A1E5GPZ6</accession>
<keyword evidence="4 10" id="KW-0520">NAD</keyword>
<keyword evidence="13" id="KW-1185">Reference proteome</keyword>
<name>A0A1E5GPZ6_9ENTE</name>
<keyword evidence="8" id="KW-0408">Iron</keyword>
<dbReference type="GO" id="GO:0004553">
    <property type="term" value="F:hydrolase activity, hydrolyzing O-glycosyl compounds"/>
    <property type="evidence" value="ECO:0007669"/>
    <property type="project" value="InterPro"/>
</dbReference>
<dbReference type="EMBL" id="MIJZ01000001">
    <property type="protein sequence ID" value="OEG14300.1"/>
    <property type="molecule type" value="Genomic_DNA"/>
</dbReference>
<evidence type="ECO:0000256" key="6">
    <source>
        <dbReference type="ARBA" id="ARBA00023295"/>
    </source>
</evidence>
<dbReference type="STRING" id="903984.BCR21_04740"/>
<dbReference type="PANTHER" id="PTHR32092">
    <property type="entry name" value="6-PHOSPHO-BETA-GLUCOSIDASE-RELATED"/>
    <property type="match status" value="1"/>
</dbReference>
<feature type="binding site" evidence="8">
    <location>
        <position position="202"/>
    </location>
    <ligand>
        <name>Mn(2+)</name>
        <dbReference type="ChEBI" id="CHEBI:29035"/>
    </ligand>
</feature>
<dbReference type="OrthoDB" id="9808275at2"/>
<dbReference type="SUPFAM" id="SSF56327">
    <property type="entry name" value="LDH C-terminal domain-like"/>
    <property type="match status" value="1"/>
</dbReference>
<dbReference type="SUPFAM" id="SSF51735">
    <property type="entry name" value="NAD(P)-binding Rossmann-fold domains"/>
    <property type="match status" value="1"/>
</dbReference>
<feature type="binding site" evidence="8">
    <location>
        <position position="172"/>
    </location>
    <ligand>
        <name>Mn(2+)</name>
        <dbReference type="ChEBI" id="CHEBI:29035"/>
    </ligand>
</feature>
<evidence type="ECO:0000256" key="3">
    <source>
        <dbReference type="ARBA" id="ARBA00022801"/>
    </source>
</evidence>
<comment type="cofactor">
    <cofactor evidence="10">
        <name>NAD(+)</name>
        <dbReference type="ChEBI" id="CHEBI:57540"/>
    </cofactor>
    <text evidence="10">Binds 1 NAD(+) per subunit.</text>
</comment>
<dbReference type="AlphaFoldDB" id="A0A1E5GPZ6"/>
<gene>
    <name evidence="12" type="ORF">BCR21_04740</name>
</gene>
<evidence type="ECO:0000256" key="8">
    <source>
        <dbReference type="PIRSR" id="PIRSR601088-3"/>
    </source>
</evidence>
<keyword evidence="6 10" id="KW-0326">Glycosidase</keyword>
<feature type="site" description="Increases basicity of active site Tyr" evidence="9">
    <location>
        <position position="112"/>
    </location>
</feature>
<dbReference type="Gene3D" id="3.40.50.720">
    <property type="entry name" value="NAD(P)-binding Rossmann-like Domain"/>
    <property type="match status" value="1"/>
</dbReference>
<evidence type="ECO:0000256" key="4">
    <source>
        <dbReference type="ARBA" id="ARBA00023027"/>
    </source>
</evidence>
<protein>
    <submittedName>
        <fullName evidence="12">6-phospho-beta-glucosidase</fullName>
    </submittedName>
</protein>
<dbReference type="InterPro" id="IPR015955">
    <property type="entry name" value="Lactate_DH/Glyco_Ohase_4_C"/>
</dbReference>
<evidence type="ECO:0000259" key="11">
    <source>
        <dbReference type="Pfam" id="PF11975"/>
    </source>
</evidence>
<evidence type="ECO:0000256" key="2">
    <source>
        <dbReference type="ARBA" id="ARBA00022723"/>
    </source>
</evidence>
<keyword evidence="8" id="KW-0170">Cobalt</keyword>
<dbReference type="RefSeq" id="WP_069645339.1">
    <property type="nucleotide sequence ID" value="NZ_MIJZ01000001.1"/>
</dbReference>
<feature type="binding site" evidence="7">
    <location>
        <position position="96"/>
    </location>
    <ligand>
        <name>substrate</name>
    </ligand>
</feature>
<keyword evidence="5 8" id="KW-0464">Manganese</keyword>
<proteinExistence type="inferred from homology"/>
<comment type="caution">
    <text evidence="12">The sequence shown here is derived from an EMBL/GenBank/DDBJ whole genome shotgun (WGS) entry which is preliminary data.</text>
</comment>
<reference evidence="13" key="1">
    <citation type="submission" date="2016-09" db="EMBL/GenBank/DDBJ databases">
        <authorList>
            <person name="Gulvik C.A."/>
        </authorList>
    </citation>
    <scope>NUCLEOTIDE SEQUENCE [LARGE SCALE GENOMIC DNA]</scope>
    <source>
        <strain evidence="13">DSM 23328</strain>
    </source>
</reference>
<evidence type="ECO:0000256" key="9">
    <source>
        <dbReference type="PIRSR" id="PIRSR601088-4"/>
    </source>
</evidence>
<evidence type="ECO:0000313" key="13">
    <source>
        <dbReference type="Proteomes" id="UP000094068"/>
    </source>
</evidence>
<dbReference type="InterPro" id="IPR036291">
    <property type="entry name" value="NAD(P)-bd_dom_sf"/>
</dbReference>
<evidence type="ECO:0000256" key="7">
    <source>
        <dbReference type="PIRSR" id="PIRSR601088-2"/>
    </source>
</evidence>
<dbReference type="Pfam" id="PF02056">
    <property type="entry name" value="Glyco_hydro_4"/>
    <property type="match status" value="1"/>
</dbReference>
<comment type="similarity">
    <text evidence="1 10">Belongs to the glycosyl hydrolase 4 family.</text>
</comment>